<feature type="transmembrane region" description="Helical" evidence="1">
    <location>
        <begin position="55"/>
        <end position="75"/>
    </location>
</feature>
<keyword evidence="1" id="KW-0472">Membrane</keyword>
<dbReference type="InterPro" id="IPR047789">
    <property type="entry name" value="CU044_5270-like"/>
</dbReference>
<sequence length="338" mass="36763">MFGEERTRTLLKPIDPARHSTIAPPRLSAHDLINRAAAITEPVAHRRRARPTRRLVLTAGTLAAAIGAAAIAQTIGTSSPDTSETAGPPGADPGVVLVPVAYGSAAREAGSQLRALASRLADAEYDNRTGRYMYHHTKTWGDPVMTSADGRHQVAFADETKVWQAADGTGEQVTSQLEPQYPDQESRDYWQRNLKPKAAAPAAAGPAGVPLPPLDLAPLPSERTRLTELLKARFGAGAVSKEVSTVYGRYVVPRRTRVEILRVLADVPGFRWRGQVTDRAGRKGVAITFDDRDHNAQSLLIFDSYTGELLAHERLTLSPVRISAYQVILETAWTDRLN</sequence>
<name>A0A1C4ULR1_9ACTN</name>
<dbReference type="Proteomes" id="UP000198228">
    <property type="component" value="Chromosome I"/>
</dbReference>
<dbReference type="RefSeq" id="WP_088959567.1">
    <property type="nucleotide sequence ID" value="NZ_LT607410.1"/>
</dbReference>
<evidence type="ECO:0000313" key="3">
    <source>
        <dbReference type="Proteomes" id="UP000198228"/>
    </source>
</evidence>
<dbReference type="AlphaFoldDB" id="A0A1C4ULR1"/>
<accession>A0A1C4ULR1</accession>
<keyword evidence="1" id="KW-1133">Transmembrane helix</keyword>
<evidence type="ECO:0000256" key="1">
    <source>
        <dbReference type="SAM" id="Phobius"/>
    </source>
</evidence>
<evidence type="ECO:0000313" key="2">
    <source>
        <dbReference type="EMBL" id="SCE72653.1"/>
    </source>
</evidence>
<gene>
    <name evidence="2" type="ORF">GA0074696_0475</name>
</gene>
<protein>
    <recommendedName>
        <fullName evidence="4">CU044_5270 family protein</fullName>
    </recommendedName>
</protein>
<keyword evidence="1" id="KW-0812">Transmembrane</keyword>
<dbReference type="NCBIfam" id="NF038083">
    <property type="entry name" value="CU044_5270_fam"/>
    <property type="match status" value="1"/>
</dbReference>
<dbReference type="EMBL" id="LT607410">
    <property type="protein sequence ID" value="SCE72653.1"/>
    <property type="molecule type" value="Genomic_DNA"/>
</dbReference>
<organism evidence="2 3">
    <name type="scientific">Micromonospora purpureochromogenes</name>
    <dbReference type="NCBI Taxonomy" id="47872"/>
    <lineage>
        <taxon>Bacteria</taxon>
        <taxon>Bacillati</taxon>
        <taxon>Actinomycetota</taxon>
        <taxon>Actinomycetes</taxon>
        <taxon>Micromonosporales</taxon>
        <taxon>Micromonosporaceae</taxon>
        <taxon>Micromonospora</taxon>
    </lineage>
</organism>
<reference evidence="2 3" key="1">
    <citation type="submission" date="2016-06" db="EMBL/GenBank/DDBJ databases">
        <authorList>
            <person name="Kjaerup R.B."/>
            <person name="Dalgaard T.S."/>
            <person name="Juul-Madsen H.R."/>
        </authorList>
    </citation>
    <scope>NUCLEOTIDE SEQUENCE [LARGE SCALE GENOMIC DNA]</scope>
    <source>
        <strain evidence="2 3">DSM 43821</strain>
    </source>
</reference>
<proteinExistence type="predicted"/>
<evidence type="ECO:0008006" key="4">
    <source>
        <dbReference type="Google" id="ProtNLM"/>
    </source>
</evidence>